<feature type="compositionally biased region" description="Basic and acidic residues" evidence="1">
    <location>
        <begin position="76"/>
        <end position="93"/>
    </location>
</feature>
<keyword evidence="2" id="KW-0812">Transmembrane</keyword>
<dbReference type="GO" id="GO:0016787">
    <property type="term" value="F:hydrolase activity"/>
    <property type="evidence" value="ECO:0007669"/>
    <property type="project" value="UniProtKB-KW"/>
</dbReference>
<dbReference type="Proteomes" id="UP001597244">
    <property type="component" value="Unassembled WGS sequence"/>
</dbReference>
<dbReference type="Pfam" id="PF13354">
    <property type="entry name" value="Beta-lactamase2"/>
    <property type="match status" value="1"/>
</dbReference>
<keyword evidence="5" id="KW-0378">Hydrolase</keyword>
<keyword evidence="2" id="KW-1133">Transmembrane helix</keyword>
<dbReference type="InterPro" id="IPR012338">
    <property type="entry name" value="Beta-lactam/transpept-like"/>
</dbReference>
<dbReference type="InterPro" id="IPR045155">
    <property type="entry name" value="Beta-lactam_cat"/>
</dbReference>
<dbReference type="InterPro" id="IPR038587">
    <property type="entry name" value="Ribosomal_eL40_sf"/>
</dbReference>
<sequence length="497" mass="54223">MKCENCGHQNPANAKFCENCGQPLIEKTVSSTQACPNCGEINDSHNKFCEKCGFDLRKQQSTEKVEPVVARRVTKSKPEKQSLADRFIEKDESIATPSSENISRSEQSMAAGSNQQDDHSQNTSTKSTDHSAITNTSAVSGSHQVENRRTGRSNNQEKHRHTGLWIIALLVLIVAAGGSYYFYRHQQNKQIAVSRVAKESSSKSVAEKQSRSESKAASKSKAEKESSAKKSELNFTTSDIDDLIGSTIGQMSGVNSVYVSPADSSKTVIENNQSQRSASSIKVFIMAAAYQMAEAGTFDMSGVYTVQASDKVGGTGVLQSMANGTQLTNQELIRHMIIDSDNMAANVIIDRLGGLDAVNQEIEDLGATDTSLNRKLMDQDALNAGRDNMTSVKDLGMVMKRIYNQKLISKDADQNMLAILAQNNNHTKLPAKLPATIKVYNKTGEYDEYGVQNDAAVFETNKGALVVVVLSQDGEHDEQLATEADFGESLYEQVFQD</sequence>
<organism evidence="5 6">
    <name type="scientific">Lapidilactobacillus mulanensis</name>
    <dbReference type="NCBI Taxonomy" id="2485999"/>
    <lineage>
        <taxon>Bacteria</taxon>
        <taxon>Bacillati</taxon>
        <taxon>Bacillota</taxon>
        <taxon>Bacilli</taxon>
        <taxon>Lactobacillales</taxon>
        <taxon>Lactobacillaceae</taxon>
        <taxon>Lapidilactobacillus</taxon>
    </lineage>
</organism>
<dbReference type="InterPro" id="IPR000871">
    <property type="entry name" value="Beta-lactam_class-A"/>
</dbReference>
<evidence type="ECO:0000259" key="4">
    <source>
        <dbReference type="Pfam" id="PF13354"/>
    </source>
</evidence>
<dbReference type="PANTHER" id="PTHR35333:SF3">
    <property type="entry name" value="BETA-LACTAMASE-TYPE TRANSPEPTIDASE FOLD CONTAINING PROTEIN"/>
    <property type="match status" value="1"/>
</dbReference>
<dbReference type="Gene3D" id="4.10.1060.50">
    <property type="match status" value="1"/>
</dbReference>
<feature type="region of interest" description="Disordered" evidence="1">
    <location>
        <begin position="71"/>
        <end position="158"/>
    </location>
</feature>
<dbReference type="SUPFAM" id="SSF56601">
    <property type="entry name" value="beta-lactamase/transpeptidase-like"/>
    <property type="match status" value="1"/>
</dbReference>
<keyword evidence="2" id="KW-0472">Membrane</keyword>
<feature type="domain" description="Beta-lactamase class A catalytic" evidence="4">
    <location>
        <begin position="262"/>
        <end position="470"/>
    </location>
</feature>
<dbReference type="Pfam" id="PF12773">
    <property type="entry name" value="DZR"/>
    <property type="match status" value="1"/>
</dbReference>
<dbReference type="RefSeq" id="WP_125576931.1">
    <property type="nucleotide sequence ID" value="NZ_JBHTOF010000104.1"/>
</dbReference>
<evidence type="ECO:0000313" key="5">
    <source>
        <dbReference type="EMBL" id="MFD1466576.1"/>
    </source>
</evidence>
<evidence type="ECO:0000259" key="3">
    <source>
        <dbReference type="Pfam" id="PF12773"/>
    </source>
</evidence>
<proteinExistence type="predicted"/>
<feature type="transmembrane region" description="Helical" evidence="2">
    <location>
        <begin position="162"/>
        <end position="183"/>
    </location>
</feature>
<evidence type="ECO:0000256" key="2">
    <source>
        <dbReference type="SAM" id="Phobius"/>
    </source>
</evidence>
<keyword evidence="6" id="KW-1185">Reference proteome</keyword>
<evidence type="ECO:0000256" key="1">
    <source>
        <dbReference type="SAM" id="MobiDB-lite"/>
    </source>
</evidence>
<feature type="domain" description="DZANK-type" evidence="3">
    <location>
        <begin position="3"/>
        <end position="53"/>
    </location>
</feature>
<feature type="region of interest" description="Disordered" evidence="1">
    <location>
        <begin position="194"/>
        <end position="232"/>
    </location>
</feature>
<evidence type="ECO:0000313" key="6">
    <source>
        <dbReference type="Proteomes" id="UP001597244"/>
    </source>
</evidence>
<accession>A0ABW4DS45</accession>
<dbReference type="EMBL" id="JBHTOF010000104">
    <property type="protein sequence ID" value="MFD1466576.1"/>
    <property type="molecule type" value="Genomic_DNA"/>
</dbReference>
<feature type="compositionally biased region" description="Polar residues" evidence="1">
    <location>
        <begin position="95"/>
        <end position="144"/>
    </location>
</feature>
<comment type="caution">
    <text evidence="5">The sequence shown here is derived from an EMBL/GenBank/DDBJ whole genome shotgun (WGS) entry which is preliminary data.</text>
</comment>
<name>A0ABW4DS45_9LACO</name>
<dbReference type="InterPro" id="IPR025874">
    <property type="entry name" value="DZR"/>
</dbReference>
<feature type="compositionally biased region" description="Basic and acidic residues" evidence="1">
    <location>
        <begin position="196"/>
        <end position="232"/>
    </location>
</feature>
<protein>
    <submittedName>
        <fullName evidence="5">Serine hydrolase</fullName>
    </submittedName>
</protein>
<gene>
    <name evidence="5" type="ORF">ACFQ4L_10925</name>
</gene>
<dbReference type="PANTHER" id="PTHR35333">
    <property type="entry name" value="BETA-LACTAMASE"/>
    <property type="match status" value="1"/>
</dbReference>
<dbReference type="Gene3D" id="3.40.710.10">
    <property type="entry name" value="DD-peptidase/beta-lactamase superfamily"/>
    <property type="match status" value="1"/>
</dbReference>
<reference evidence="6" key="1">
    <citation type="journal article" date="2019" name="Int. J. Syst. Evol. Microbiol.">
        <title>The Global Catalogue of Microorganisms (GCM) 10K type strain sequencing project: providing services to taxonomists for standard genome sequencing and annotation.</title>
        <authorList>
            <consortium name="The Broad Institute Genomics Platform"/>
            <consortium name="The Broad Institute Genome Sequencing Center for Infectious Disease"/>
            <person name="Wu L."/>
            <person name="Ma J."/>
        </authorList>
    </citation>
    <scope>NUCLEOTIDE SEQUENCE [LARGE SCALE GENOMIC DNA]</scope>
    <source>
        <strain evidence="6">CCM 8951</strain>
    </source>
</reference>